<reference evidence="5 6" key="1">
    <citation type="submission" date="2017-06" db="EMBL/GenBank/DDBJ databases">
        <title>Comparative genomic analysis of Ambrosia Fusariam Clade fungi.</title>
        <authorList>
            <person name="Stajich J.E."/>
            <person name="Carrillo J."/>
            <person name="Kijimoto T."/>
            <person name="Eskalen A."/>
            <person name="O'Donnell K."/>
            <person name="Kasson M."/>
        </authorList>
    </citation>
    <scope>NUCLEOTIDE SEQUENCE [LARGE SCALE GENOMIC DNA]</scope>
    <source>
        <strain evidence="5 6">NRRL62579</strain>
    </source>
</reference>
<dbReference type="Pfam" id="PF24809">
    <property type="entry name" value="DUF7708"/>
    <property type="match status" value="1"/>
</dbReference>
<protein>
    <submittedName>
        <fullName evidence="5">Uncharacterized protein</fullName>
    </submittedName>
</protein>
<dbReference type="InterPro" id="IPR054471">
    <property type="entry name" value="GPIID_WHD"/>
</dbReference>
<gene>
    <name evidence="5" type="ORF">CEP52_004493</name>
</gene>
<dbReference type="STRING" id="1325735.A0A428U344"/>
<proteinExistence type="predicted"/>
<dbReference type="Pfam" id="PF22939">
    <property type="entry name" value="WHD_GPIID"/>
    <property type="match status" value="1"/>
</dbReference>
<feature type="domain" description="GPI inositol-deacylase winged helix" evidence="2">
    <location>
        <begin position="508"/>
        <end position="579"/>
    </location>
</feature>
<dbReference type="InterPro" id="IPR056884">
    <property type="entry name" value="NPHP3-like_N"/>
</dbReference>
<comment type="caution">
    <text evidence="5">The sequence shown here is derived from an EMBL/GenBank/DDBJ whole genome shotgun (WGS) entry which is preliminary data.</text>
</comment>
<keyword evidence="6" id="KW-1185">Reference proteome</keyword>
<dbReference type="Proteomes" id="UP000287144">
    <property type="component" value="Unassembled WGS sequence"/>
</dbReference>
<evidence type="ECO:0000313" key="5">
    <source>
        <dbReference type="EMBL" id="RSM08743.1"/>
    </source>
</evidence>
<keyword evidence="1" id="KW-0677">Repeat</keyword>
<dbReference type="InterPro" id="IPR027417">
    <property type="entry name" value="P-loop_NTPase"/>
</dbReference>
<dbReference type="PANTHER" id="PTHR10039:SF14">
    <property type="entry name" value="NACHT DOMAIN-CONTAINING PROTEIN"/>
    <property type="match status" value="1"/>
</dbReference>
<dbReference type="AlphaFoldDB" id="A0A428U344"/>
<dbReference type="Pfam" id="PF24883">
    <property type="entry name" value="NPHP3_N"/>
    <property type="match status" value="1"/>
</dbReference>
<dbReference type="EMBL" id="NKCK01000032">
    <property type="protein sequence ID" value="RSM08743.1"/>
    <property type="molecule type" value="Genomic_DNA"/>
</dbReference>
<dbReference type="InterPro" id="IPR056125">
    <property type="entry name" value="DUF7708"/>
</dbReference>
<evidence type="ECO:0000256" key="1">
    <source>
        <dbReference type="ARBA" id="ARBA00022737"/>
    </source>
</evidence>
<evidence type="ECO:0000259" key="3">
    <source>
        <dbReference type="Pfam" id="PF24809"/>
    </source>
</evidence>
<dbReference type="PANTHER" id="PTHR10039">
    <property type="entry name" value="AMELOGENIN"/>
    <property type="match status" value="1"/>
</dbReference>
<evidence type="ECO:0000313" key="6">
    <source>
        <dbReference type="Proteomes" id="UP000287144"/>
    </source>
</evidence>
<dbReference type="Gene3D" id="3.40.50.300">
    <property type="entry name" value="P-loop containing nucleotide triphosphate hydrolases"/>
    <property type="match status" value="1"/>
</dbReference>
<dbReference type="SUPFAM" id="SSF52540">
    <property type="entry name" value="P-loop containing nucleoside triphosphate hydrolases"/>
    <property type="match status" value="1"/>
</dbReference>
<feature type="domain" description="DUF7708" evidence="3">
    <location>
        <begin position="68"/>
        <end position="200"/>
    </location>
</feature>
<evidence type="ECO:0000259" key="4">
    <source>
        <dbReference type="Pfam" id="PF24883"/>
    </source>
</evidence>
<accession>A0A428U344</accession>
<name>A0A428U344_9HYPO</name>
<feature type="domain" description="Nephrocystin 3-like N-terminal" evidence="4">
    <location>
        <begin position="256"/>
        <end position="412"/>
    </location>
</feature>
<evidence type="ECO:0000259" key="2">
    <source>
        <dbReference type="Pfam" id="PF22939"/>
    </source>
</evidence>
<sequence length="1148" mass="130986">MTDTDPAQAAFNKAIRQFKAGLKDQALYSQILATTSIDQVYDLTDKLQKEQGKGDHLRDLTRIKPYLDRMSAYTGVIDTFVQAKPDILALIWGPIKLLIQWTSNLTKSLDALLTTVQEIGNLLPEFDHAAKLFGGKRHVNEVLALLFQDVLDFYLVSLKFFRMERWKSFFEALWPRKKEEIEDVISRMKDHTYHLRNEVRLEDIQEAYDARQLDIENFAKLEEANRKQEYNALETAIAPTSYGRKLNFLRGRVCEGTGDWLIKDPDLKKWLKVTQGSPKIIWLCGIPGAGKTYLAACVVKESMLLGHTLFVFLSHEHQDTSAMSVFHSLIFQLARKDPKLMDMVRYTDRDVLEFDLSSAVKLFTNLVQGAGPVRIIIDGLDEIDETERVRLLCQMLKLSIDCDDARVLIASRPEADITSLLEKPSKSIRHSLIPEDETEIRGLMGAVAGQAKGMFLYARLILNGLDFLHSVDEIRRDLKVLPTDLNAAYDRILSRINESLPNEAACIKARKALGWIAYSPVALTIRELEQALIINIGDRDQVPTGISTLEVVHLCGPVVEEVDGQLQLVHFTAKEYFFSPMIKNSLDPAECIMGLAKCCITYLCQHHHSGDLDDELFNNYVIQGVYRLHHFASDNWARLVELYLKVAPAAATKDPADLAQLIALLDLLGTRASEQYLQSEEQVDYTALEALQTETSMDAYELVRNELNFHREASTRLFELGKGEWQVADPLLIRRVTASLQTALDSLTCPLYYHHDPCYCRLIHNHYGQPFRCSFVGCDCQRLGFETLDERHKHSKTHDRPWTCDVPDCEYHRVGFISRQMRDRHLDQAHRADRVDEPPEPVLRATASYADKILVLKELIWVNKLTKGSAAMQLFDSLDIYLQNSLREEAASRGTKELMDLLCSEWLLEMPHNSYLDSFFAAALNSQNHETLRWIQAMSPKAITPKPYYFLRQTWTAVMESDDPERMYRFVEAWLYALFSAKVHDFSRRSGPQCFGQFFIQKTGGDYLKENVLISVWNKLYESGPVPRESWSRALSSVADSTLSIRLARWLCDHGATFDYLESIKLGPPLLFAAKKDTLKSAKFMRFALHQGADPECTLRNPKALSGLVSELRGPTGLHKWLNISWAELIEEAKEARRNSENPQMSMD</sequence>
<organism evidence="5 6">
    <name type="scientific">Fusarium oligoseptatum</name>
    <dbReference type="NCBI Taxonomy" id="2604345"/>
    <lineage>
        <taxon>Eukaryota</taxon>
        <taxon>Fungi</taxon>
        <taxon>Dikarya</taxon>
        <taxon>Ascomycota</taxon>
        <taxon>Pezizomycotina</taxon>
        <taxon>Sordariomycetes</taxon>
        <taxon>Hypocreomycetidae</taxon>
        <taxon>Hypocreales</taxon>
        <taxon>Nectriaceae</taxon>
        <taxon>Fusarium</taxon>
        <taxon>Fusarium solani species complex</taxon>
    </lineage>
</organism>